<dbReference type="EMBL" id="JACCJB010000015">
    <property type="protein sequence ID" value="KAF6220900.1"/>
    <property type="molecule type" value="Genomic_DNA"/>
</dbReference>
<evidence type="ECO:0000313" key="4">
    <source>
        <dbReference type="EMBL" id="KAF6220900.1"/>
    </source>
</evidence>
<evidence type="ECO:0000313" key="5">
    <source>
        <dbReference type="Proteomes" id="UP000593566"/>
    </source>
</evidence>
<feature type="region of interest" description="Disordered" evidence="1">
    <location>
        <begin position="1"/>
        <end position="26"/>
    </location>
</feature>
<dbReference type="RefSeq" id="XP_037150335.1">
    <property type="nucleotide sequence ID" value="XM_037293506.1"/>
</dbReference>
<dbReference type="AlphaFoldDB" id="A0A8H6CCL6"/>
<dbReference type="PANTHER" id="PTHR46411:SF3">
    <property type="entry name" value="AAA+ ATPASE DOMAIN-CONTAINING PROTEIN"/>
    <property type="match status" value="1"/>
</dbReference>
<gene>
    <name evidence="4" type="ORF">HO133_002580</name>
</gene>
<dbReference type="InterPro" id="IPR054289">
    <property type="entry name" value="DUF7025"/>
</dbReference>
<feature type="domain" description="ATPase AAA-type core" evidence="2">
    <location>
        <begin position="466"/>
        <end position="580"/>
    </location>
</feature>
<dbReference type="Pfam" id="PF22942">
    <property type="entry name" value="DUF7025"/>
    <property type="match status" value="1"/>
</dbReference>
<feature type="domain" description="DUF7025" evidence="3">
    <location>
        <begin position="186"/>
        <end position="281"/>
    </location>
</feature>
<accession>A0A8H6CCL6</accession>
<organism evidence="4 5">
    <name type="scientific">Letharia lupina</name>
    <dbReference type="NCBI Taxonomy" id="560253"/>
    <lineage>
        <taxon>Eukaryota</taxon>
        <taxon>Fungi</taxon>
        <taxon>Dikarya</taxon>
        <taxon>Ascomycota</taxon>
        <taxon>Pezizomycotina</taxon>
        <taxon>Lecanoromycetes</taxon>
        <taxon>OSLEUM clade</taxon>
        <taxon>Lecanoromycetidae</taxon>
        <taxon>Lecanorales</taxon>
        <taxon>Lecanorineae</taxon>
        <taxon>Parmeliaceae</taxon>
        <taxon>Letharia</taxon>
    </lineage>
</organism>
<dbReference type="PANTHER" id="PTHR46411">
    <property type="entry name" value="FAMILY ATPASE, PUTATIVE-RELATED"/>
    <property type="match status" value="1"/>
</dbReference>
<proteinExistence type="predicted"/>
<evidence type="ECO:0000256" key="1">
    <source>
        <dbReference type="SAM" id="MobiDB-lite"/>
    </source>
</evidence>
<keyword evidence="5" id="KW-1185">Reference proteome</keyword>
<dbReference type="GeneID" id="59330993"/>
<evidence type="ECO:0008006" key="6">
    <source>
        <dbReference type="Google" id="ProtNLM"/>
    </source>
</evidence>
<evidence type="ECO:0000259" key="3">
    <source>
        <dbReference type="Pfam" id="PF22942"/>
    </source>
</evidence>
<protein>
    <recommendedName>
        <fullName evidence="6">ATPase AAA-type core domain-containing protein</fullName>
    </recommendedName>
</protein>
<name>A0A8H6CCL6_9LECA</name>
<dbReference type="Pfam" id="PF00004">
    <property type="entry name" value="AAA"/>
    <property type="match status" value="1"/>
</dbReference>
<dbReference type="Gene3D" id="3.40.50.300">
    <property type="entry name" value="P-loop containing nucleotide triphosphate hydrolases"/>
    <property type="match status" value="1"/>
</dbReference>
<dbReference type="Proteomes" id="UP000593566">
    <property type="component" value="Unassembled WGS sequence"/>
</dbReference>
<feature type="region of interest" description="Disordered" evidence="1">
    <location>
        <begin position="348"/>
        <end position="407"/>
    </location>
</feature>
<comment type="caution">
    <text evidence="4">The sequence shown here is derived from an EMBL/GenBank/DDBJ whole genome shotgun (WGS) entry which is preliminary data.</text>
</comment>
<dbReference type="InterPro" id="IPR003959">
    <property type="entry name" value="ATPase_AAA_core"/>
</dbReference>
<dbReference type="GO" id="GO:0016887">
    <property type="term" value="F:ATP hydrolysis activity"/>
    <property type="evidence" value="ECO:0007669"/>
    <property type="project" value="InterPro"/>
</dbReference>
<evidence type="ECO:0000259" key="2">
    <source>
        <dbReference type="Pfam" id="PF00004"/>
    </source>
</evidence>
<reference evidence="4 5" key="1">
    <citation type="journal article" date="2020" name="Genomics">
        <title>Complete, high-quality genomes from long-read metagenomic sequencing of two wolf lichen thalli reveals enigmatic genome architecture.</title>
        <authorList>
            <person name="McKenzie S.K."/>
            <person name="Walston R.F."/>
            <person name="Allen J.L."/>
        </authorList>
    </citation>
    <scope>NUCLEOTIDE SEQUENCE [LARGE SCALE GENOMIC DNA]</scope>
    <source>
        <strain evidence="4">WasteWater1</strain>
    </source>
</reference>
<sequence>MDIEISLADDIASQPSSIDLEMPTPPQDVRDEVLVDRKPGAADQPVPTGMTLGSKELYREDERYPWDDWSPDDIDLDPEETPEAKKYALIVRREKSVAQNSSLVLHSVSVQSPLIRKVLGVVFDGYKGMTTKLKDLTFNAPFHEFFYRWDCFQQQIREETDDLVLEHIMLLQNVISGEIQPHLEKRQELLDNGLVTFDYLWALFEPDAVIYRQSDGQDRLYKLVDSSYRRFGDDVFLILTCRYIDCDGAAFGYVTTSLTLGNFDGIKPISELSIMPIHLHSRIGEIWDALQKRGKSFVQLNGFHYRSYSGLCTMNERHFGSSGKRNIDDGRIIIDTKLWSTYNPQQTLTLEPVDTPPSGVQSNEDDFPPSSSSEFGFDENHPHAPAVRAVEATGRDEQRYMNGKRRPKDVQAKTQFYVDSVREIRWNLEAFQRLVLPHDYKEIIWAFVESQLSHENSFDDVVEGKVAEEMRKPLYSMSAGELGHSANEVEEQLHKVLELSTKWGAILLIDECDVFLERRTTSDLERNKLVSGEMDSIGFTKFGPPIFLRLLEYYKGVMFLTTNRVSTFDTAFQSRIHLTIDYPKLDFRAKMLVWRTFVRPQSEASQYASIIEEKDLKALAKIDMNGREIKNTVKTARLLASQKGVPLAMEHVATVLRVKDGSSVVGKSPRSMDGFN</sequence>
<dbReference type="GO" id="GO:0005524">
    <property type="term" value="F:ATP binding"/>
    <property type="evidence" value="ECO:0007669"/>
    <property type="project" value="InterPro"/>
</dbReference>
<dbReference type="InterPro" id="IPR027417">
    <property type="entry name" value="P-loop_NTPase"/>
</dbReference>
<dbReference type="SUPFAM" id="SSF52540">
    <property type="entry name" value="P-loop containing nucleoside triphosphate hydrolases"/>
    <property type="match status" value="1"/>
</dbReference>